<protein>
    <recommendedName>
        <fullName evidence="8">Nucleolar complex protein 2 homolog</fullName>
    </recommendedName>
</protein>
<accession>A0A8S9ZZI3</accession>
<comment type="subcellular location">
    <subcellularLocation>
        <location evidence="1">Nucleus</location>
    </subcellularLocation>
</comment>
<feature type="region of interest" description="Disordered" evidence="5">
    <location>
        <begin position="142"/>
        <end position="167"/>
    </location>
</feature>
<dbReference type="GO" id="GO:0003714">
    <property type="term" value="F:transcription corepressor activity"/>
    <property type="evidence" value="ECO:0007669"/>
    <property type="project" value="TreeGrafter"/>
</dbReference>
<evidence type="ECO:0000256" key="5">
    <source>
        <dbReference type="SAM" id="MobiDB-lite"/>
    </source>
</evidence>
<dbReference type="EMBL" id="JABEBT010000011">
    <property type="protein sequence ID" value="KAF7638529.1"/>
    <property type="molecule type" value="Genomic_DNA"/>
</dbReference>
<comment type="similarity">
    <text evidence="2">Belongs to the NOC2 family.</text>
</comment>
<gene>
    <name evidence="6" type="ORF">Mgra_00001903</name>
</gene>
<evidence type="ECO:0000256" key="2">
    <source>
        <dbReference type="ARBA" id="ARBA00005907"/>
    </source>
</evidence>
<sequence length="949" mass="111450">MQDEEHVLETTNFLHTDDVGSFLDLKAEFIKRRDAALEGKKASHIYSNLTPKTNCKKNILAITKEEKRAKQELSTRRSQRIQQNEEEIRKEEQQRTRQQQILEQKALIYERMSRGEKLVYEDGREAEFLVDFHNKKKELEEAVCSSSNKTQNNESSDDELHRSDDEYEKQRIEEATPLVVHYNPSEEKGRVFGASHIPLPTFNEEARERKIAELKSMTEETKIERAKRKLQRNAEKEEERYRVNKIRQRMGLPLLESDGEEEEDKETNVESITADSDVVANNGDEKDNLNKEKEKPKRFGVREWDRGKVGYMRWIEAQREERDEQFAPPTSYESNKRKQCFKSLHFFKNIMKIKKRKVSINSAFKSIVPVKRDETGRLVVSSELLDFLEAVLHHPSSFDKATFQKAVETTVKAFISCVARVGNGYSKLTDGQSDFGIYDEQIFDRILCLCFKSMGKSLYKLLNPAKGNIKSRQKYKKYNHFKNWRRYRPIAKCYLEAIHIFLLELNSNKVIVEAIRALADLVDIFIHFPKLSKNIIKCLVKIWSQQQIEEARCISFAVLCKISRMEKSFFPKIYKNCYVAYISNCKLINEETLPFINLMKASFIEFTLMYPKLSYQYAFVYIRQFAIHLRNAMIAKRKDLIQRVYNWQFLKGLKLWASLISEGTHRSASSDGKEQAISSEKNDRNSWFKELIYPIVEIVLIMGRIFPSSKYLPLRIHCLRILLNLQEYCNIYVPTLAFAFELLDDLAQIDVKKPKSGKGTTKGVSLEQILRLSNDQLEDAGVRQHLAQQLFLSSEQALKLLKLRERCPETLLIPLQGKLKRFLKKCSNREHVHLFIKRKNDIEQLRILAAKSAHTGEPFFFEKIIFKLKYNFYFLQFNNKLEDVTKFPVFFLIGEIFNSFFLFSHPPPSIELRLCFCKSEALILHKEEFYVVLHLNLINEFEFEITWFV</sequence>
<dbReference type="AlphaFoldDB" id="A0A8S9ZZI3"/>
<dbReference type="GO" id="GO:0030691">
    <property type="term" value="C:Noc2p-Noc3p complex"/>
    <property type="evidence" value="ECO:0007669"/>
    <property type="project" value="TreeGrafter"/>
</dbReference>
<dbReference type="GO" id="GO:0005730">
    <property type="term" value="C:nucleolus"/>
    <property type="evidence" value="ECO:0007669"/>
    <property type="project" value="TreeGrafter"/>
</dbReference>
<organism evidence="6 7">
    <name type="scientific">Meloidogyne graminicola</name>
    <dbReference type="NCBI Taxonomy" id="189291"/>
    <lineage>
        <taxon>Eukaryota</taxon>
        <taxon>Metazoa</taxon>
        <taxon>Ecdysozoa</taxon>
        <taxon>Nematoda</taxon>
        <taxon>Chromadorea</taxon>
        <taxon>Rhabditida</taxon>
        <taxon>Tylenchina</taxon>
        <taxon>Tylenchomorpha</taxon>
        <taxon>Tylenchoidea</taxon>
        <taxon>Meloidogynidae</taxon>
        <taxon>Meloidogyninae</taxon>
        <taxon>Meloidogyne</taxon>
    </lineage>
</organism>
<comment type="caution">
    <text evidence="6">The sequence shown here is derived from an EMBL/GenBank/DDBJ whole genome shotgun (WGS) entry which is preliminary data.</text>
</comment>
<dbReference type="PANTHER" id="PTHR12687">
    <property type="entry name" value="NUCLEOLAR COMPLEX 2 AND RAD4-RELATED"/>
    <property type="match status" value="1"/>
</dbReference>
<evidence type="ECO:0000313" key="6">
    <source>
        <dbReference type="EMBL" id="KAF7638529.1"/>
    </source>
</evidence>
<dbReference type="GO" id="GO:0000122">
    <property type="term" value="P:negative regulation of transcription by RNA polymerase II"/>
    <property type="evidence" value="ECO:0007669"/>
    <property type="project" value="TreeGrafter"/>
</dbReference>
<name>A0A8S9ZZI3_9BILA</name>
<evidence type="ECO:0000256" key="3">
    <source>
        <dbReference type="ARBA" id="ARBA00023242"/>
    </source>
</evidence>
<keyword evidence="4" id="KW-0175">Coiled coil</keyword>
<feature type="region of interest" description="Disordered" evidence="5">
    <location>
        <begin position="70"/>
        <end position="95"/>
    </location>
</feature>
<keyword evidence="7" id="KW-1185">Reference proteome</keyword>
<evidence type="ECO:0000313" key="7">
    <source>
        <dbReference type="Proteomes" id="UP000605970"/>
    </source>
</evidence>
<evidence type="ECO:0000256" key="4">
    <source>
        <dbReference type="SAM" id="Coils"/>
    </source>
</evidence>
<dbReference type="GO" id="GO:0030690">
    <property type="term" value="C:Noc1p-Noc2p complex"/>
    <property type="evidence" value="ECO:0007669"/>
    <property type="project" value="TreeGrafter"/>
</dbReference>
<feature type="compositionally biased region" description="Polar residues" evidence="5">
    <location>
        <begin position="144"/>
        <end position="154"/>
    </location>
</feature>
<evidence type="ECO:0000256" key="1">
    <source>
        <dbReference type="ARBA" id="ARBA00004123"/>
    </source>
</evidence>
<feature type="compositionally biased region" description="Basic and acidic residues" evidence="5">
    <location>
        <begin position="158"/>
        <end position="167"/>
    </location>
</feature>
<keyword evidence="3" id="KW-0539">Nucleus</keyword>
<dbReference type="Pfam" id="PF03715">
    <property type="entry name" value="Noc2"/>
    <property type="match status" value="1"/>
</dbReference>
<feature type="compositionally biased region" description="Basic and acidic residues" evidence="5">
    <location>
        <begin position="86"/>
        <end position="95"/>
    </location>
</feature>
<dbReference type="PANTHER" id="PTHR12687:SF4">
    <property type="entry name" value="NUCLEOLAR COMPLEX PROTEIN 2 HOMOLOG"/>
    <property type="match status" value="1"/>
</dbReference>
<dbReference type="GO" id="GO:0042273">
    <property type="term" value="P:ribosomal large subunit biogenesis"/>
    <property type="evidence" value="ECO:0007669"/>
    <property type="project" value="TreeGrafter"/>
</dbReference>
<reference evidence="6" key="1">
    <citation type="journal article" date="2020" name="Ecol. Evol.">
        <title>Genome structure and content of the rice root-knot nematode (Meloidogyne graminicola).</title>
        <authorList>
            <person name="Phan N.T."/>
            <person name="Danchin E.G.J."/>
            <person name="Klopp C."/>
            <person name="Perfus-Barbeoch L."/>
            <person name="Kozlowski D.K."/>
            <person name="Koutsovoulos G.D."/>
            <person name="Lopez-Roques C."/>
            <person name="Bouchez O."/>
            <person name="Zahm M."/>
            <person name="Besnard G."/>
            <person name="Bellafiore S."/>
        </authorList>
    </citation>
    <scope>NUCLEOTIDE SEQUENCE</scope>
    <source>
        <strain evidence="6">VN-18</strain>
    </source>
</reference>
<dbReference type="InterPro" id="IPR005343">
    <property type="entry name" value="Noc2"/>
</dbReference>
<feature type="coiled-coil region" evidence="4">
    <location>
        <begin position="220"/>
        <end position="247"/>
    </location>
</feature>
<evidence type="ECO:0008006" key="8">
    <source>
        <dbReference type="Google" id="ProtNLM"/>
    </source>
</evidence>
<dbReference type="Proteomes" id="UP000605970">
    <property type="component" value="Unassembled WGS sequence"/>
</dbReference>
<proteinExistence type="inferred from homology"/>
<dbReference type="GO" id="GO:0042393">
    <property type="term" value="F:histone binding"/>
    <property type="evidence" value="ECO:0007669"/>
    <property type="project" value="TreeGrafter"/>
</dbReference>
<dbReference type="OrthoDB" id="10266662at2759"/>
<dbReference type="GO" id="GO:0005654">
    <property type="term" value="C:nucleoplasm"/>
    <property type="evidence" value="ECO:0007669"/>
    <property type="project" value="TreeGrafter"/>
</dbReference>